<comment type="caution">
    <text evidence="1">The sequence shown here is derived from an EMBL/GenBank/DDBJ whole genome shotgun (WGS) entry which is preliminary data.</text>
</comment>
<protein>
    <submittedName>
        <fullName evidence="1">Uncharacterized protein</fullName>
    </submittedName>
</protein>
<keyword evidence="2" id="KW-1185">Reference proteome</keyword>
<sequence>MESFSQPGLEKFEGKIEELDFYRNENNTGPIVRIYAVKVLDANEELMKSYGNSMPHSKYGTTRVYFLSDALKGQPELRSTSPFLSGEFQAEVLATYTKSSMGSTSLVKRYVE</sequence>
<reference evidence="1" key="1">
    <citation type="submission" date="2023-06" db="EMBL/GenBank/DDBJ databases">
        <title>Robiginitalea aurantiacus sp. nov. and Algoriphagus sediminis sp. nov., isolated from coastal sediment.</title>
        <authorList>
            <person name="Zhou Z.Y."/>
            <person name="An J."/>
            <person name="Jia Y.W."/>
            <person name="Du Z.J."/>
        </authorList>
    </citation>
    <scope>NUCLEOTIDE SEQUENCE</scope>
    <source>
        <strain evidence="1">C2-7</strain>
    </source>
</reference>
<accession>A0ABT7YGD8</accession>
<evidence type="ECO:0000313" key="1">
    <source>
        <dbReference type="EMBL" id="MDN3205541.1"/>
    </source>
</evidence>
<gene>
    <name evidence="1" type="ORF">QVH07_15375</name>
</gene>
<dbReference type="EMBL" id="JAUEPH010000007">
    <property type="protein sequence ID" value="MDN3205541.1"/>
    <property type="molecule type" value="Genomic_DNA"/>
</dbReference>
<dbReference type="Proteomes" id="UP001171916">
    <property type="component" value="Unassembled WGS sequence"/>
</dbReference>
<dbReference type="RefSeq" id="WP_290002111.1">
    <property type="nucleotide sequence ID" value="NZ_JAUEPH010000007.1"/>
</dbReference>
<proteinExistence type="predicted"/>
<organism evidence="1 2">
    <name type="scientific">Algoriphagus sediminis</name>
    <dbReference type="NCBI Taxonomy" id="3057113"/>
    <lineage>
        <taxon>Bacteria</taxon>
        <taxon>Pseudomonadati</taxon>
        <taxon>Bacteroidota</taxon>
        <taxon>Cytophagia</taxon>
        <taxon>Cytophagales</taxon>
        <taxon>Cyclobacteriaceae</taxon>
        <taxon>Algoriphagus</taxon>
    </lineage>
</organism>
<name>A0ABT7YGD8_9BACT</name>
<evidence type="ECO:0000313" key="2">
    <source>
        <dbReference type="Proteomes" id="UP001171916"/>
    </source>
</evidence>